<evidence type="ECO:0000259" key="2">
    <source>
        <dbReference type="Pfam" id="PF21788"/>
    </source>
</evidence>
<dbReference type="Proteomes" id="UP000007266">
    <property type="component" value="Unassembled WGS sequence"/>
</dbReference>
<dbReference type="Pfam" id="PF21789">
    <property type="entry name" value="TNP-like_RNaseH_C"/>
    <property type="match status" value="1"/>
</dbReference>
<feature type="domain" description="Transposable element P transposase-like GTP-binding insertion" evidence="2">
    <location>
        <begin position="1"/>
        <end position="55"/>
    </location>
</feature>
<reference evidence="5 6" key="2">
    <citation type="journal article" date="2010" name="Nucleic Acids Res.">
        <title>BeetleBase in 2010: revisions to provide comprehensive genomic information for Tribolium castaneum.</title>
        <authorList>
            <person name="Kim H.S."/>
            <person name="Murphy T."/>
            <person name="Xia J."/>
            <person name="Caragea D."/>
            <person name="Park Y."/>
            <person name="Beeman R.W."/>
            <person name="Lorenzen M.D."/>
            <person name="Butcher S."/>
            <person name="Manak J.R."/>
            <person name="Brown S.J."/>
        </authorList>
    </citation>
    <scope>NUCLEOTIDE SEQUENCE [LARGE SCALE GENOMIC DNA]</scope>
    <source>
        <strain evidence="5 6">Georgia GA2</strain>
    </source>
</reference>
<feature type="region of interest" description="Disordered" evidence="1">
    <location>
        <begin position="454"/>
        <end position="474"/>
    </location>
</feature>
<dbReference type="InParanoid" id="A0A139W8G7"/>
<feature type="domain" description="Transposable element P transposase-like RNase H C-terminal" evidence="3">
    <location>
        <begin position="134"/>
        <end position="164"/>
    </location>
</feature>
<evidence type="ECO:0000256" key="1">
    <source>
        <dbReference type="SAM" id="MobiDB-lite"/>
    </source>
</evidence>
<accession>A0A139W8G7</accession>
<dbReference type="eggNOG" id="ENOG502S1R2">
    <property type="taxonomic scope" value="Eukaryota"/>
</dbReference>
<sequence>MKVAPAAKTLSHTMAFAIETMVSGDNPLPSEAIQTAEFVHDIDSLFDSFNGNSLYPIKGKTLRCSLREKSRHILFWNNIAPKISSWVFEPVVGGKTSKTDMPCKSGWLNNIRAIKDIWKTCQEADMRFLRPHVFCQDPLETLFSSVRQVGHGNSNPFPFQFIGALKTAVLNNLASNKSPRSNCEPDNANLLNNLQDFLESSEELAVPLVSDKHNELLYQTLPSFDEHDVVDNRSDTQALSYVCGYLVKKLMNLIAYNVVKVERVTVKPPPFCKGDPKLWFVQLQAQFNLGKITSDTTKYHYVVSAIDTSVLQQIADFVTNPPAVNQYEGIKQRLISTFSDSQERQLRKLLSEMDLGDKKPSQLLNEMKRLGDSAVSDELLKTLWLQRLPTHVQSVLATSSDPIQNLAQMADKIVEIQHMSPVCTVATPTEDMSAAILQLTKEVAALKAAYNTEFKPRQSRSRPQTPDRSSRDSCWYHRTFGKKEKKCITPCNFNKSENSTPRQ</sequence>
<evidence type="ECO:0000259" key="4">
    <source>
        <dbReference type="Pfam" id="PF23055"/>
    </source>
</evidence>
<dbReference type="InterPro" id="IPR055469">
    <property type="entry name" value="DUF7041"/>
</dbReference>
<dbReference type="PANTHER" id="PTHR33327">
    <property type="entry name" value="ENDONUCLEASE"/>
    <property type="match status" value="1"/>
</dbReference>
<organism evidence="5 6">
    <name type="scientific">Tribolium castaneum</name>
    <name type="common">Red flour beetle</name>
    <dbReference type="NCBI Taxonomy" id="7070"/>
    <lineage>
        <taxon>Eukaryota</taxon>
        <taxon>Metazoa</taxon>
        <taxon>Ecdysozoa</taxon>
        <taxon>Arthropoda</taxon>
        <taxon>Hexapoda</taxon>
        <taxon>Insecta</taxon>
        <taxon>Pterygota</taxon>
        <taxon>Neoptera</taxon>
        <taxon>Endopterygota</taxon>
        <taxon>Coleoptera</taxon>
        <taxon>Polyphaga</taxon>
        <taxon>Cucujiformia</taxon>
        <taxon>Tenebrionidae</taxon>
        <taxon>Tenebrionidae incertae sedis</taxon>
        <taxon>Tribolium</taxon>
    </lineage>
</organism>
<keyword evidence="6" id="KW-1185">Reference proteome</keyword>
<evidence type="ECO:0000313" key="5">
    <source>
        <dbReference type="EMBL" id="KXZ75568.1"/>
    </source>
</evidence>
<dbReference type="InterPro" id="IPR048367">
    <property type="entry name" value="TNP-like_RNaseH_C"/>
</dbReference>
<dbReference type="Pfam" id="PF21788">
    <property type="entry name" value="TNP-like_GBD"/>
    <property type="match status" value="1"/>
</dbReference>
<reference evidence="5 6" key="1">
    <citation type="journal article" date="2008" name="Nature">
        <title>The genome of the model beetle and pest Tribolium castaneum.</title>
        <authorList>
            <consortium name="Tribolium Genome Sequencing Consortium"/>
            <person name="Richards S."/>
            <person name="Gibbs R.A."/>
            <person name="Weinstock G.M."/>
            <person name="Brown S.J."/>
            <person name="Denell R."/>
            <person name="Beeman R.W."/>
            <person name="Gibbs R."/>
            <person name="Beeman R.W."/>
            <person name="Brown S.J."/>
            <person name="Bucher G."/>
            <person name="Friedrich M."/>
            <person name="Grimmelikhuijzen C.J."/>
            <person name="Klingler M."/>
            <person name="Lorenzen M."/>
            <person name="Richards S."/>
            <person name="Roth S."/>
            <person name="Schroder R."/>
            <person name="Tautz D."/>
            <person name="Zdobnov E.M."/>
            <person name="Muzny D."/>
            <person name="Gibbs R.A."/>
            <person name="Weinstock G.M."/>
            <person name="Attaway T."/>
            <person name="Bell S."/>
            <person name="Buhay C.J."/>
            <person name="Chandrabose M.N."/>
            <person name="Chavez D."/>
            <person name="Clerk-Blankenburg K.P."/>
            <person name="Cree A."/>
            <person name="Dao M."/>
            <person name="Davis C."/>
            <person name="Chacko J."/>
            <person name="Dinh H."/>
            <person name="Dugan-Rocha S."/>
            <person name="Fowler G."/>
            <person name="Garner T.T."/>
            <person name="Garnes J."/>
            <person name="Gnirke A."/>
            <person name="Hawes A."/>
            <person name="Hernandez J."/>
            <person name="Hines S."/>
            <person name="Holder M."/>
            <person name="Hume J."/>
            <person name="Jhangiani S.N."/>
            <person name="Joshi V."/>
            <person name="Khan Z.M."/>
            <person name="Jackson L."/>
            <person name="Kovar C."/>
            <person name="Kowis A."/>
            <person name="Lee S."/>
            <person name="Lewis L.R."/>
            <person name="Margolis J."/>
            <person name="Morgan M."/>
            <person name="Nazareth L.V."/>
            <person name="Nguyen N."/>
            <person name="Okwuonu G."/>
            <person name="Parker D."/>
            <person name="Richards S."/>
            <person name="Ruiz S.J."/>
            <person name="Santibanez J."/>
            <person name="Savard J."/>
            <person name="Scherer S.E."/>
            <person name="Schneider B."/>
            <person name="Sodergren E."/>
            <person name="Tautz D."/>
            <person name="Vattahil S."/>
            <person name="Villasana D."/>
            <person name="White C.S."/>
            <person name="Wright R."/>
            <person name="Park Y."/>
            <person name="Beeman R.W."/>
            <person name="Lord J."/>
            <person name="Oppert B."/>
            <person name="Lorenzen M."/>
            <person name="Brown S."/>
            <person name="Wang L."/>
            <person name="Savard J."/>
            <person name="Tautz D."/>
            <person name="Richards S."/>
            <person name="Weinstock G."/>
            <person name="Gibbs R.A."/>
            <person name="Liu Y."/>
            <person name="Worley K."/>
            <person name="Weinstock G."/>
            <person name="Elsik C.G."/>
            <person name="Reese J.T."/>
            <person name="Elhaik E."/>
            <person name="Landan G."/>
            <person name="Graur D."/>
            <person name="Arensburger P."/>
            <person name="Atkinson P."/>
            <person name="Beeman R.W."/>
            <person name="Beidler J."/>
            <person name="Brown S.J."/>
            <person name="Demuth J.P."/>
            <person name="Drury D.W."/>
            <person name="Du Y.Z."/>
            <person name="Fujiwara H."/>
            <person name="Lorenzen M."/>
            <person name="Maselli V."/>
            <person name="Osanai M."/>
            <person name="Park Y."/>
            <person name="Robertson H.M."/>
            <person name="Tu Z."/>
            <person name="Wang J.J."/>
            <person name="Wang S."/>
            <person name="Richards S."/>
            <person name="Song H."/>
            <person name="Zhang L."/>
            <person name="Sodergren E."/>
            <person name="Werner D."/>
            <person name="Stanke M."/>
            <person name="Morgenstern B."/>
            <person name="Solovyev V."/>
            <person name="Kosarev P."/>
            <person name="Brown G."/>
            <person name="Chen H.C."/>
            <person name="Ermolaeva O."/>
            <person name="Hlavina W."/>
            <person name="Kapustin Y."/>
            <person name="Kiryutin B."/>
            <person name="Kitts P."/>
            <person name="Maglott D."/>
            <person name="Pruitt K."/>
            <person name="Sapojnikov V."/>
            <person name="Souvorov A."/>
            <person name="Mackey A.J."/>
            <person name="Waterhouse R.M."/>
            <person name="Wyder S."/>
            <person name="Zdobnov E.M."/>
            <person name="Zdobnov E.M."/>
            <person name="Wyder S."/>
            <person name="Kriventseva E.V."/>
            <person name="Kadowaki T."/>
            <person name="Bork P."/>
            <person name="Aranda M."/>
            <person name="Bao R."/>
            <person name="Beermann A."/>
            <person name="Berns N."/>
            <person name="Bolognesi R."/>
            <person name="Bonneton F."/>
            <person name="Bopp D."/>
            <person name="Brown S.J."/>
            <person name="Bucher G."/>
            <person name="Butts T."/>
            <person name="Chaumot A."/>
            <person name="Denell R.E."/>
            <person name="Ferrier D.E."/>
            <person name="Friedrich M."/>
            <person name="Gordon C.M."/>
            <person name="Jindra M."/>
            <person name="Klingler M."/>
            <person name="Lan Q."/>
            <person name="Lattorff H.M."/>
            <person name="Laudet V."/>
            <person name="von Levetsow C."/>
            <person name="Liu Z."/>
            <person name="Lutz R."/>
            <person name="Lynch J.A."/>
            <person name="da Fonseca R.N."/>
            <person name="Posnien N."/>
            <person name="Reuter R."/>
            <person name="Roth S."/>
            <person name="Savard J."/>
            <person name="Schinko J.B."/>
            <person name="Schmitt C."/>
            <person name="Schoppmeier M."/>
            <person name="Schroder R."/>
            <person name="Shippy T.D."/>
            <person name="Simonnet F."/>
            <person name="Marques-Souza H."/>
            <person name="Tautz D."/>
            <person name="Tomoyasu Y."/>
            <person name="Trauner J."/>
            <person name="Van der Zee M."/>
            <person name="Vervoort M."/>
            <person name="Wittkopp N."/>
            <person name="Wimmer E.A."/>
            <person name="Yang X."/>
            <person name="Jones A.K."/>
            <person name="Sattelle D.B."/>
            <person name="Ebert P.R."/>
            <person name="Nelson D."/>
            <person name="Scott J.G."/>
            <person name="Beeman R.W."/>
            <person name="Muthukrishnan S."/>
            <person name="Kramer K.J."/>
            <person name="Arakane Y."/>
            <person name="Beeman R.W."/>
            <person name="Zhu Q."/>
            <person name="Hogenkamp D."/>
            <person name="Dixit R."/>
            <person name="Oppert B."/>
            <person name="Jiang H."/>
            <person name="Zou Z."/>
            <person name="Marshall J."/>
            <person name="Elpidina E."/>
            <person name="Vinokurov K."/>
            <person name="Oppert C."/>
            <person name="Zou Z."/>
            <person name="Evans J."/>
            <person name="Lu Z."/>
            <person name="Zhao P."/>
            <person name="Sumathipala N."/>
            <person name="Altincicek B."/>
            <person name="Vilcinskas A."/>
            <person name="Williams M."/>
            <person name="Hultmark D."/>
            <person name="Hetru C."/>
            <person name="Jiang H."/>
            <person name="Grimmelikhuijzen C.J."/>
            <person name="Hauser F."/>
            <person name="Cazzamali G."/>
            <person name="Williamson M."/>
            <person name="Park Y."/>
            <person name="Li B."/>
            <person name="Tanaka Y."/>
            <person name="Predel R."/>
            <person name="Neupert S."/>
            <person name="Schachtner J."/>
            <person name="Verleyen P."/>
            <person name="Raible F."/>
            <person name="Bork P."/>
            <person name="Friedrich M."/>
            <person name="Walden K.K."/>
            <person name="Robertson H.M."/>
            <person name="Angeli S."/>
            <person name="Foret S."/>
            <person name="Bucher G."/>
            <person name="Schuetz S."/>
            <person name="Maleszka R."/>
            <person name="Wimmer E.A."/>
            <person name="Beeman R.W."/>
            <person name="Lorenzen M."/>
            <person name="Tomoyasu Y."/>
            <person name="Miller S.C."/>
            <person name="Grossmann D."/>
            <person name="Bucher G."/>
        </authorList>
    </citation>
    <scope>NUCLEOTIDE SEQUENCE [LARGE SCALE GENOMIC DNA]</scope>
    <source>
        <strain evidence="5 6">Georgia GA2</strain>
    </source>
</reference>
<dbReference type="AlphaFoldDB" id="A0A139W8G7"/>
<gene>
    <name evidence="5" type="primary">AUGUSTUS-3.0.2_31847</name>
    <name evidence="5" type="ORF">TcasGA2_TC031847</name>
</gene>
<dbReference type="EMBL" id="KQ973343">
    <property type="protein sequence ID" value="KXZ75568.1"/>
    <property type="molecule type" value="Genomic_DNA"/>
</dbReference>
<protein>
    <submittedName>
        <fullName evidence="5">Uncharacterized protein</fullName>
    </submittedName>
</protein>
<dbReference type="InterPro" id="IPR048366">
    <property type="entry name" value="TNP-like_GBD"/>
</dbReference>
<name>A0A139W8G7_TRICA</name>
<evidence type="ECO:0000313" key="6">
    <source>
        <dbReference type="Proteomes" id="UP000007266"/>
    </source>
</evidence>
<dbReference type="Pfam" id="PF23055">
    <property type="entry name" value="DUF7041"/>
    <property type="match status" value="1"/>
</dbReference>
<evidence type="ECO:0000259" key="3">
    <source>
        <dbReference type="Pfam" id="PF21789"/>
    </source>
</evidence>
<proteinExistence type="predicted"/>
<feature type="domain" description="DUF7041" evidence="4">
    <location>
        <begin position="269"/>
        <end position="350"/>
    </location>
</feature>
<dbReference type="PANTHER" id="PTHR33327:SF3">
    <property type="entry name" value="RNA-DIRECTED DNA POLYMERASE"/>
    <property type="match status" value="1"/>
</dbReference>